<accession>D8JA14</accession>
<dbReference type="eggNOG" id="arCOG09071">
    <property type="taxonomic scope" value="Archaea"/>
</dbReference>
<dbReference type="PATRIC" id="fig|795797.18.peg.1143"/>
<protein>
    <recommendedName>
        <fullName evidence="2">Low molecular weight protein antigen 6 PH domain-containing protein</fullName>
    </recommendedName>
</protein>
<evidence type="ECO:0000313" key="3">
    <source>
        <dbReference type="EMBL" id="ADJ14536.1"/>
    </source>
</evidence>
<gene>
    <name evidence="3" type="ordered locus">HacjB3_05725</name>
    <name evidence="4" type="ORF">C497_04090</name>
</gene>
<feature type="transmembrane region" description="Helical" evidence="1">
    <location>
        <begin position="113"/>
        <end position="134"/>
    </location>
</feature>
<evidence type="ECO:0000313" key="4">
    <source>
        <dbReference type="EMBL" id="ELY40108.1"/>
    </source>
</evidence>
<feature type="transmembrane region" description="Helical" evidence="1">
    <location>
        <begin position="51"/>
        <end position="75"/>
    </location>
</feature>
<dbReference type="AlphaFoldDB" id="D8JA14"/>
<evidence type="ECO:0000256" key="1">
    <source>
        <dbReference type="SAM" id="Phobius"/>
    </source>
</evidence>
<feature type="transmembrane region" description="Helical" evidence="1">
    <location>
        <begin position="187"/>
        <end position="206"/>
    </location>
</feature>
<dbReference type="InterPro" id="IPR019692">
    <property type="entry name" value="CFP-6_PH"/>
</dbReference>
<dbReference type="Proteomes" id="UP000011645">
    <property type="component" value="Unassembled WGS sequence"/>
</dbReference>
<evidence type="ECO:0000259" key="2">
    <source>
        <dbReference type="Pfam" id="PF10756"/>
    </source>
</evidence>
<feature type="transmembrane region" description="Helical" evidence="1">
    <location>
        <begin position="164"/>
        <end position="181"/>
    </location>
</feature>
<dbReference type="OrthoDB" id="271870at2157"/>
<dbReference type="KEGG" id="hje:HacjB3_05725"/>
<evidence type="ECO:0000313" key="5">
    <source>
        <dbReference type="Proteomes" id="UP000000390"/>
    </source>
</evidence>
<proteinExistence type="predicted"/>
<dbReference type="GeneID" id="9418949"/>
<feature type="transmembrane region" description="Helical" evidence="1">
    <location>
        <begin position="87"/>
        <end position="107"/>
    </location>
</feature>
<dbReference type="EMBL" id="CP002062">
    <property type="protein sequence ID" value="ADJ14536.1"/>
    <property type="molecule type" value="Genomic_DNA"/>
</dbReference>
<reference evidence="3 5" key="1">
    <citation type="journal article" date="2010" name="J. Bacteriol.">
        <title>Complete genome sequence of Halalkalicoccus jeotgali B3(T), an extremely halophilic archaeon.</title>
        <authorList>
            <person name="Roh S.W."/>
            <person name="Nam Y.D."/>
            <person name="Nam S.H."/>
            <person name="Choi S.H."/>
            <person name="Park H.S."/>
            <person name="Bae J.W."/>
        </authorList>
    </citation>
    <scope>NUCLEOTIDE SEQUENCE [LARGE SCALE GENOMIC DNA]</scope>
    <source>
        <strain evidence="3">B3</strain>
        <strain evidence="5">DSM 18796 / CECT 7217 / JCM 14584 / KCTC 4019 / B3</strain>
    </source>
</reference>
<keyword evidence="1" id="KW-0472">Membrane</keyword>
<dbReference type="HOGENOM" id="CLU_064027_0_0_2"/>
<keyword evidence="6" id="KW-1185">Reference proteome</keyword>
<keyword evidence="1" id="KW-0812">Transmembrane</keyword>
<sequence>MSHRHDPTLPVEAFETPDAGFMAAAGAFLAAVLVAAVLTVAAAVGASVASVLGGVSTAATVGVIAGGVASSFVAGLPERIGRRSQRLVLPFVPAVVLVGIAAIALAVPAIPALVALGAGIGAGLTLLGAFAIATMSRTRYARAMTPDEPTASVLWLKPNQDRRWFALGALWIAGYAALIVATGEFSAGNTILHVLVWGVFALYRGLELRLRLGKTGRDGRLARIFDPDRLLDLTDRWLPELRVHEAGLAVVRPMQRRFVPWTTVADVRLTAEELVIERPRRFDLRCDRTTIDDAERLFDRIESARTNREIADALTIRNA</sequence>
<evidence type="ECO:0000313" key="6">
    <source>
        <dbReference type="Proteomes" id="UP000011645"/>
    </source>
</evidence>
<feature type="transmembrane region" description="Helical" evidence="1">
    <location>
        <begin position="21"/>
        <end position="45"/>
    </location>
</feature>
<dbReference type="EMBL" id="AOHV01000011">
    <property type="protein sequence ID" value="ELY40108.1"/>
    <property type="molecule type" value="Genomic_DNA"/>
</dbReference>
<reference evidence="4 6" key="2">
    <citation type="journal article" date="2014" name="PLoS Genet.">
        <title>Phylogenetically driven sequencing of extremely halophilic archaea reveals strategies for static and dynamic osmo-response.</title>
        <authorList>
            <person name="Becker E.A."/>
            <person name="Seitzer P.M."/>
            <person name="Tritt A."/>
            <person name="Larsen D."/>
            <person name="Krusor M."/>
            <person name="Yao A.I."/>
            <person name="Wu D."/>
            <person name="Madern D."/>
            <person name="Eisen J.A."/>
            <person name="Darling A.E."/>
            <person name="Facciotti M.T."/>
        </authorList>
    </citation>
    <scope>NUCLEOTIDE SEQUENCE [LARGE SCALE GENOMIC DNA]</scope>
    <source>
        <strain evidence="4">B3</strain>
        <strain evidence="6">DSM 18796 / CECT 7217 / JCM 14584 / KCTC 4019 / B3</strain>
    </source>
</reference>
<keyword evidence="1" id="KW-1133">Transmembrane helix</keyword>
<organism evidence="3 5">
    <name type="scientific">Halalkalicoccus jeotgali (strain DSM 18796 / CECT 7217 / JCM 14584 / KCTC 4019 / B3)</name>
    <dbReference type="NCBI Taxonomy" id="795797"/>
    <lineage>
        <taxon>Archaea</taxon>
        <taxon>Methanobacteriati</taxon>
        <taxon>Methanobacteriota</taxon>
        <taxon>Stenosarchaea group</taxon>
        <taxon>Halobacteria</taxon>
        <taxon>Halobacteriales</taxon>
        <taxon>Halococcaceae</taxon>
        <taxon>Halalkalicoccus</taxon>
    </lineage>
</organism>
<dbReference type="Pfam" id="PF10756">
    <property type="entry name" value="bPH_6"/>
    <property type="match status" value="1"/>
</dbReference>
<name>D8JA14_HALJB</name>
<dbReference type="RefSeq" id="WP_008414698.1">
    <property type="nucleotide sequence ID" value="NC_014297.1"/>
</dbReference>
<feature type="domain" description="Low molecular weight protein antigen 6 PH" evidence="2">
    <location>
        <begin position="239"/>
        <end position="314"/>
    </location>
</feature>
<dbReference type="Proteomes" id="UP000000390">
    <property type="component" value="Chromosome"/>
</dbReference>